<name>A0A0G4EMQ7_VITBC</name>
<dbReference type="InterPro" id="IPR050052">
    <property type="entry name" value="ATP-dep_Clp_protease_ClpX"/>
</dbReference>
<dbReference type="Pfam" id="PF07724">
    <property type="entry name" value="AAA_2"/>
    <property type="match status" value="1"/>
</dbReference>
<dbReference type="PhylomeDB" id="A0A0G4EMQ7"/>
<dbReference type="PANTHER" id="PTHR48102">
    <property type="entry name" value="ATP-DEPENDENT CLP PROTEASE ATP-BINDING SUBUNIT CLPX-LIKE, MITOCHONDRIAL-RELATED"/>
    <property type="match status" value="1"/>
</dbReference>
<dbReference type="PANTHER" id="PTHR48102:SF3">
    <property type="entry name" value="ATP-DEPENDENT PROTEASE ATPASE SUBUNIT HSLU"/>
    <property type="match status" value="1"/>
</dbReference>
<feature type="compositionally biased region" description="Pro residues" evidence="2">
    <location>
        <begin position="65"/>
        <end position="79"/>
    </location>
</feature>
<dbReference type="GO" id="GO:0016887">
    <property type="term" value="F:ATP hydrolysis activity"/>
    <property type="evidence" value="ECO:0007669"/>
    <property type="project" value="InterPro"/>
</dbReference>
<evidence type="ECO:0000259" key="3">
    <source>
        <dbReference type="SMART" id="SM00382"/>
    </source>
</evidence>
<protein>
    <recommendedName>
        <fullName evidence="3">AAA+ ATPase domain-containing protein</fullName>
    </recommendedName>
</protein>
<dbReference type="VEuPathDB" id="CryptoDB:Vbra_7901"/>
<dbReference type="EMBL" id="CDMY01000267">
    <property type="protein sequence ID" value="CEL98297.1"/>
    <property type="molecule type" value="Genomic_DNA"/>
</dbReference>
<feature type="region of interest" description="Disordered" evidence="2">
    <location>
        <begin position="1"/>
        <end position="82"/>
    </location>
</feature>
<evidence type="ECO:0000313" key="4">
    <source>
        <dbReference type="EMBL" id="CEL98297.1"/>
    </source>
</evidence>
<evidence type="ECO:0000256" key="2">
    <source>
        <dbReference type="SAM" id="MobiDB-lite"/>
    </source>
</evidence>
<dbReference type="SMART" id="SM00382">
    <property type="entry name" value="AAA"/>
    <property type="match status" value="1"/>
</dbReference>
<dbReference type="InterPro" id="IPR003593">
    <property type="entry name" value="AAA+_ATPase"/>
</dbReference>
<dbReference type="SUPFAM" id="SSF52540">
    <property type="entry name" value="P-loop containing nucleoside triphosphate hydrolases"/>
    <property type="match status" value="1"/>
</dbReference>
<feature type="domain" description="AAA+ ATPase" evidence="3">
    <location>
        <begin position="193"/>
        <end position="352"/>
    </location>
</feature>
<sequence length="458" mass="50284">MSRNQGAAGPRSHVYGFAPPCGFTPTPQPEPRPSFTSQAGQGTVPGRVPGLIDYRGREQPFMYRGPPPQSALPLRPSPEPDTARQVAILQQQLQDQQQQLQDQGNELRVTREALQVALAEKAAKEEELAVLNITIKELNDETSFFPLDVPTLVAGLDDFIIGQKAAKEAVAIGLQNRYLRQRLSDDGLRKATKPSHVLLTGPTGSGKTEIARRIAMMVKAPFAHIDITRYTTVDLNSLVLELLNDANKLEGKKQAGGKGPIASAAIDAAQSRGIIHVDEIDKICNNQAHAGEALQHALLPLLDGTDIKTSLGTVSTENILFICAGAFHQAAEHRPTGMLPELEGRLPVRALLKPLTEKDFIKILTETRYNLIQQHTEKMAVKGVEMIFETDAIETIAKESVKENSTINIGTRRLSNVMARVMHKYYAMHTEFARMEPITVTKERVITALAEPLRDCPI</sequence>
<evidence type="ECO:0000256" key="1">
    <source>
        <dbReference type="SAM" id="Coils"/>
    </source>
</evidence>
<dbReference type="InterPro" id="IPR027417">
    <property type="entry name" value="P-loop_NTPase"/>
</dbReference>
<dbReference type="Gene3D" id="1.10.8.60">
    <property type="match status" value="1"/>
</dbReference>
<accession>A0A0G4EMQ7</accession>
<keyword evidence="1" id="KW-0175">Coiled coil</keyword>
<reference evidence="4 5" key="1">
    <citation type="submission" date="2014-11" db="EMBL/GenBank/DDBJ databases">
        <authorList>
            <person name="Zhu J."/>
            <person name="Qi W."/>
            <person name="Song R."/>
        </authorList>
    </citation>
    <scope>NUCLEOTIDE SEQUENCE [LARGE SCALE GENOMIC DNA]</scope>
</reference>
<dbReference type="Proteomes" id="UP000041254">
    <property type="component" value="Unassembled WGS sequence"/>
</dbReference>
<organism evidence="4 5">
    <name type="scientific">Vitrella brassicaformis (strain CCMP3155)</name>
    <dbReference type="NCBI Taxonomy" id="1169540"/>
    <lineage>
        <taxon>Eukaryota</taxon>
        <taxon>Sar</taxon>
        <taxon>Alveolata</taxon>
        <taxon>Colpodellida</taxon>
        <taxon>Vitrellaceae</taxon>
        <taxon>Vitrella</taxon>
    </lineage>
</organism>
<dbReference type="InterPro" id="IPR003959">
    <property type="entry name" value="ATPase_AAA_core"/>
</dbReference>
<dbReference type="STRING" id="1169540.A0A0G4EMQ7"/>
<keyword evidence="5" id="KW-1185">Reference proteome</keyword>
<gene>
    <name evidence="4" type="ORF">Vbra_7901</name>
</gene>
<dbReference type="GO" id="GO:0005524">
    <property type="term" value="F:ATP binding"/>
    <property type="evidence" value="ECO:0007669"/>
    <property type="project" value="InterPro"/>
</dbReference>
<dbReference type="GO" id="GO:0009376">
    <property type="term" value="C:HslUV protease complex"/>
    <property type="evidence" value="ECO:0007669"/>
    <property type="project" value="TreeGrafter"/>
</dbReference>
<dbReference type="GO" id="GO:0051603">
    <property type="term" value="P:proteolysis involved in protein catabolic process"/>
    <property type="evidence" value="ECO:0007669"/>
    <property type="project" value="TreeGrafter"/>
</dbReference>
<dbReference type="OrthoDB" id="1721884at2759"/>
<dbReference type="AlphaFoldDB" id="A0A0G4EMQ7"/>
<dbReference type="Gene3D" id="3.40.50.300">
    <property type="entry name" value="P-loop containing nucleotide triphosphate hydrolases"/>
    <property type="match status" value="1"/>
</dbReference>
<evidence type="ECO:0000313" key="5">
    <source>
        <dbReference type="Proteomes" id="UP000041254"/>
    </source>
</evidence>
<dbReference type="InParanoid" id="A0A0G4EMQ7"/>
<feature type="coiled-coil region" evidence="1">
    <location>
        <begin position="86"/>
        <end position="141"/>
    </location>
</feature>
<proteinExistence type="predicted"/>